<keyword evidence="2" id="KW-0328">Glycosyltransferase</keyword>
<dbReference type="PANTHER" id="PTHR47505">
    <property type="entry name" value="DNA UTILIZATION PROTEIN YHGH"/>
    <property type="match status" value="1"/>
</dbReference>
<dbReference type="AlphaFoldDB" id="A0A0J8VD80"/>
<dbReference type="CDD" id="cd06223">
    <property type="entry name" value="PRTases_typeI"/>
    <property type="match status" value="1"/>
</dbReference>
<dbReference type="EMBL" id="PYLZ01000007">
    <property type="protein sequence ID" value="PSW23741.1"/>
    <property type="molecule type" value="Genomic_DNA"/>
</dbReference>
<dbReference type="PANTHER" id="PTHR47505:SF1">
    <property type="entry name" value="DNA UTILIZATION PROTEIN YHGH"/>
    <property type="match status" value="1"/>
</dbReference>
<keyword evidence="2" id="KW-0808">Transferase</keyword>
<comment type="caution">
    <text evidence="2">The sequence shown here is derived from an EMBL/GenBank/DDBJ whole genome shotgun (WGS) entry which is preliminary data.</text>
</comment>
<organism evidence="2 3">
    <name type="scientific">Photobacterium swingsii</name>
    <dbReference type="NCBI Taxonomy" id="680026"/>
    <lineage>
        <taxon>Bacteria</taxon>
        <taxon>Pseudomonadati</taxon>
        <taxon>Pseudomonadota</taxon>
        <taxon>Gammaproteobacteria</taxon>
        <taxon>Vibrionales</taxon>
        <taxon>Vibrionaceae</taxon>
        <taxon>Photobacterium</taxon>
    </lineage>
</organism>
<dbReference type="InterPro" id="IPR029057">
    <property type="entry name" value="PRTase-like"/>
</dbReference>
<gene>
    <name evidence="2" type="ORF">C9I94_13640</name>
</gene>
<accession>A0A0J8VD80</accession>
<dbReference type="Gene3D" id="3.40.50.2020">
    <property type="match status" value="1"/>
</dbReference>
<dbReference type="InterPro" id="IPR051910">
    <property type="entry name" value="ComF/GntX_DNA_util-trans"/>
</dbReference>
<dbReference type="Proteomes" id="UP000240481">
    <property type="component" value="Unassembled WGS sequence"/>
</dbReference>
<protein>
    <submittedName>
        <fullName evidence="2">Amidophosphoribosyltransferase</fullName>
    </submittedName>
</protein>
<dbReference type="SUPFAM" id="SSF53271">
    <property type="entry name" value="PRTase-like"/>
    <property type="match status" value="1"/>
</dbReference>
<dbReference type="InterPro" id="IPR000836">
    <property type="entry name" value="PRTase_dom"/>
</dbReference>
<evidence type="ECO:0000313" key="2">
    <source>
        <dbReference type="EMBL" id="PSW23741.1"/>
    </source>
</evidence>
<dbReference type="GO" id="GO:0016757">
    <property type="term" value="F:glycosyltransferase activity"/>
    <property type="evidence" value="ECO:0007669"/>
    <property type="project" value="UniProtKB-KW"/>
</dbReference>
<dbReference type="STRING" id="680026.AB733_10925"/>
<name>A0A0J8VD80_9GAMM</name>
<reference evidence="2 3" key="1">
    <citation type="submission" date="2018-01" db="EMBL/GenBank/DDBJ databases">
        <title>Whole genome sequencing of Histamine producing bacteria.</title>
        <authorList>
            <person name="Butler K."/>
        </authorList>
    </citation>
    <scope>NUCLEOTIDE SEQUENCE [LARGE SCALE GENOMIC DNA]</scope>
    <source>
        <strain evidence="2 3">DSM 24669</strain>
    </source>
</reference>
<proteinExistence type="inferred from homology"/>
<sequence>MLSPSRLRSILDWTNQRCQLCHLPLTNNERVWCHHCISHFPQPPYCRRCGATTLTYVDRCGYCLSSPPPWQRLFRLGEYRPPLRQCVQRYKFNGKFWLAHPLGQHLAAHIENPAPLLLPVPLHPRRRWLRGFNQSTALAWSIAAITGSQVAPHGFHRIRHTPVQKQLSRHQRQQNLRGAFELTLKNLPHHVAIVDDVVTTGSTASALTNLLKRSGVQTIDIYCICYTPMPK</sequence>
<comment type="similarity">
    <text evidence="1">Belongs to the ComF/GntX family.</text>
</comment>
<evidence type="ECO:0000256" key="1">
    <source>
        <dbReference type="ARBA" id="ARBA00008007"/>
    </source>
</evidence>
<evidence type="ECO:0000313" key="3">
    <source>
        <dbReference type="Proteomes" id="UP000240481"/>
    </source>
</evidence>
<keyword evidence="3" id="KW-1185">Reference proteome</keyword>
<dbReference type="OrthoDB" id="9793412at2"/>
<dbReference type="RefSeq" id="WP_048898801.1">
    <property type="nucleotide sequence ID" value="NZ_AP024852.1"/>
</dbReference>